<proteinExistence type="predicted"/>
<feature type="transmembrane region" description="Helical" evidence="1">
    <location>
        <begin position="253"/>
        <end position="273"/>
    </location>
</feature>
<gene>
    <name evidence="2" type="ORF">SDRG_01973</name>
</gene>
<keyword evidence="1" id="KW-0472">Membrane</keyword>
<reference evidence="2 3" key="1">
    <citation type="submission" date="2012-04" db="EMBL/GenBank/DDBJ databases">
        <title>The Genome Sequence of Saprolegnia declina VS20.</title>
        <authorList>
            <consortium name="The Broad Institute Genome Sequencing Platform"/>
            <person name="Russ C."/>
            <person name="Nusbaum C."/>
            <person name="Tyler B."/>
            <person name="van West P."/>
            <person name="Dieguez-Uribeondo J."/>
            <person name="de Bruijn I."/>
            <person name="Tripathy S."/>
            <person name="Jiang R."/>
            <person name="Young S.K."/>
            <person name="Zeng Q."/>
            <person name="Gargeya S."/>
            <person name="Fitzgerald M."/>
            <person name="Haas B."/>
            <person name="Abouelleil A."/>
            <person name="Alvarado L."/>
            <person name="Arachchi H.M."/>
            <person name="Berlin A."/>
            <person name="Chapman S.B."/>
            <person name="Goldberg J."/>
            <person name="Griggs A."/>
            <person name="Gujja S."/>
            <person name="Hansen M."/>
            <person name="Howarth C."/>
            <person name="Imamovic A."/>
            <person name="Larimer J."/>
            <person name="McCowen C."/>
            <person name="Montmayeur A."/>
            <person name="Murphy C."/>
            <person name="Neiman D."/>
            <person name="Pearson M."/>
            <person name="Priest M."/>
            <person name="Roberts A."/>
            <person name="Saif S."/>
            <person name="Shea T."/>
            <person name="Sisk P."/>
            <person name="Sykes S."/>
            <person name="Wortman J."/>
            <person name="Nusbaum C."/>
            <person name="Birren B."/>
        </authorList>
    </citation>
    <scope>NUCLEOTIDE SEQUENCE [LARGE SCALE GENOMIC DNA]</scope>
    <source>
        <strain evidence="2 3">VS20</strain>
    </source>
</reference>
<dbReference type="VEuPathDB" id="FungiDB:SDRG_01973"/>
<feature type="transmembrane region" description="Helical" evidence="1">
    <location>
        <begin position="173"/>
        <end position="201"/>
    </location>
</feature>
<evidence type="ECO:0000256" key="1">
    <source>
        <dbReference type="SAM" id="Phobius"/>
    </source>
</evidence>
<keyword evidence="3" id="KW-1185">Reference proteome</keyword>
<evidence type="ECO:0000313" key="2">
    <source>
        <dbReference type="EMBL" id="EQC40908.1"/>
    </source>
</evidence>
<protein>
    <submittedName>
        <fullName evidence="2">Uncharacterized protein</fullName>
    </submittedName>
</protein>
<sequence>MPFGCQEPWANFYALGPMAALGSVTQHIQARFASQLADIDPKTQLVDMAIVHSAADGRHWGGGVARLQPFAVDVTTILRVRNCTNVLDTASCSTVDIEDYRYETAFIRTNVVGYYALTRILRLIGQLYNIGRVLLLLVGCYVARTADAGFQSQHSLWQLRTVLRTFLRIPSQVIIYGSWLPVSMFAVAHLIDCPVVYVFVFRAFSSLNGSFSRTIDAMLDLLTVLTCQMRNVWLLSLWAKTQVLYRRHGIEGYRGYVLPLVAFVSLGFDIRLLSLRNVDVVAHTRIAPSATLSAIRQLQSVPPNYRYWGVYLDLRCLTMALILLYAFAYAVWGNGLKRVTQIPHMAATACNPTMFSTSWNSLWANASTSVISPTDVGIGCADHRRSENVLVNIAWMSDPIESLYQRFAPATVFVYAYTPALPTASMVDGYLHGTGEMVDASVLHPWSIPELQADSPNVERLLRIERQTTLLSLSWRDRIYCC</sequence>
<feature type="transmembrane region" description="Helical" evidence="1">
    <location>
        <begin position="308"/>
        <end position="332"/>
    </location>
</feature>
<dbReference type="AlphaFoldDB" id="T0S6U1"/>
<keyword evidence="1" id="KW-1133">Transmembrane helix</keyword>
<organism evidence="2 3">
    <name type="scientific">Saprolegnia diclina (strain VS20)</name>
    <dbReference type="NCBI Taxonomy" id="1156394"/>
    <lineage>
        <taxon>Eukaryota</taxon>
        <taxon>Sar</taxon>
        <taxon>Stramenopiles</taxon>
        <taxon>Oomycota</taxon>
        <taxon>Saprolegniomycetes</taxon>
        <taxon>Saprolegniales</taxon>
        <taxon>Saprolegniaceae</taxon>
        <taxon>Saprolegnia</taxon>
    </lineage>
</organism>
<evidence type="ECO:0000313" key="3">
    <source>
        <dbReference type="Proteomes" id="UP000030762"/>
    </source>
</evidence>
<dbReference type="InParanoid" id="T0S6U1"/>
<dbReference type="OMA" id="RYETAFI"/>
<accession>T0S6U1</accession>
<dbReference type="Proteomes" id="UP000030762">
    <property type="component" value="Unassembled WGS sequence"/>
</dbReference>
<dbReference type="EMBL" id="JH767135">
    <property type="protein sequence ID" value="EQC40908.1"/>
    <property type="molecule type" value="Genomic_DNA"/>
</dbReference>
<dbReference type="RefSeq" id="XP_008605752.1">
    <property type="nucleotide sequence ID" value="XM_008607530.1"/>
</dbReference>
<dbReference type="GeneID" id="19942700"/>
<dbReference type="eggNOG" id="ENOG502SK0F">
    <property type="taxonomic scope" value="Eukaryota"/>
</dbReference>
<name>T0S6U1_SAPDV</name>
<keyword evidence="1" id="KW-0812">Transmembrane</keyword>
<dbReference type="OrthoDB" id="68488at2759"/>